<feature type="non-terminal residue" evidence="6">
    <location>
        <position position="343"/>
    </location>
</feature>
<evidence type="ECO:0000256" key="1">
    <source>
        <dbReference type="ARBA" id="ARBA00022450"/>
    </source>
</evidence>
<dbReference type="Proteomes" id="UP000798808">
    <property type="component" value="Unassembled WGS sequence"/>
</dbReference>
<reference evidence="6 7" key="1">
    <citation type="submission" date="2019-02" db="EMBL/GenBank/DDBJ databases">
        <authorList>
            <person name="Goldberg S.R."/>
            <person name="Haltli B.A."/>
            <person name="Correa H."/>
            <person name="Russell K.G."/>
        </authorList>
    </citation>
    <scope>NUCLEOTIDE SEQUENCE [LARGE SCALE GENOMIC DNA]</scope>
    <source>
        <strain evidence="6 7">JCM 16186</strain>
    </source>
</reference>
<dbReference type="SMART" id="SM00823">
    <property type="entry name" value="PKS_PP"/>
    <property type="match status" value="1"/>
</dbReference>
<dbReference type="InterPro" id="IPR036736">
    <property type="entry name" value="ACP-like_sf"/>
</dbReference>
<keyword evidence="2" id="KW-0597">Phosphoprotein</keyword>
<dbReference type="InterPro" id="IPR020841">
    <property type="entry name" value="PKS_Beta-ketoAc_synthase_dom"/>
</dbReference>
<dbReference type="SUPFAM" id="SSF47336">
    <property type="entry name" value="ACP-like"/>
    <property type="match status" value="1"/>
</dbReference>
<dbReference type="Gene3D" id="3.40.47.10">
    <property type="match status" value="1"/>
</dbReference>
<keyword evidence="7" id="KW-1185">Reference proteome</keyword>
<dbReference type="PROSITE" id="PS52004">
    <property type="entry name" value="KS3_2"/>
    <property type="match status" value="1"/>
</dbReference>
<dbReference type="Pfam" id="PF00109">
    <property type="entry name" value="ketoacyl-synt"/>
    <property type="match status" value="1"/>
</dbReference>
<feature type="non-terminal residue" evidence="6">
    <location>
        <position position="1"/>
    </location>
</feature>
<dbReference type="PANTHER" id="PTHR43775">
    <property type="entry name" value="FATTY ACID SYNTHASE"/>
    <property type="match status" value="1"/>
</dbReference>
<comment type="caution">
    <text evidence="6">The sequence shown here is derived from an EMBL/GenBank/DDBJ whole genome shotgun (WGS) entry which is preliminary data.</text>
</comment>
<protein>
    <recommendedName>
        <fullName evidence="8">Polyketide synthase</fullName>
    </recommendedName>
</protein>
<dbReference type="PANTHER" id="PTHR43775:SF37">
    <property type="entry name" value="SI:DKEY-61P9.11"/>
    <property type="match status" value="1"/>
</dbReference>
<feature type="domain" description="Ketosynthase family 3 (KS3)" evidence="5">
    <location>
        <begin position="189"/>
        <end position="343"/>
    </location>
</feature>
<dbReference type="InterPro" id="IPR016039">
    <property type="entry name" value="Thiolase-like"/>
</dbReference>
<dbReference type="SMART" id="SM00825">
    <property type="entry name" value="PKS_KS"/>
    <property type="match status" value="1"/>
</dbReference>
<dbReference type="InterPro" id="IPR014030">
    <property type="entry name" value="Ketoacyl_synth_N"/>
</dbReference>
<accession>A0ABW9RHH0</accession>
<evidence type="ECO:0000313" key="7">
    <source>
        <dbReference type="Proteomes" id="UP000798808"/>
    </source>
</evidence>
<feature type="domain" description="Carrier" evidence="4">
    <location>
        <begin position="40"/>
        <end position="121"/>
    </location>
</feature>
<dbReference type="PROSITE" id="PS50075">
    <property type="entry name" value="CARRIER"/>
    <property type="match status" value="1"/>
</dbReference>
<keyword evidence="3" id="KW-0808">Transferase</keyword>
<proteinExistence type="predicted"/>
<name>A0ABW9RHH0_9BACT</name>
<evidence type="ECO:0008006" key="8">
    <source>
        <dbReference type="Google" id="ProtNLM"/>
    </source>
</evidence>
<organism evidence="6 7">
    <name type="scientific">Fulvivirga kasyanovii</name>
    <dbReference type="NCBI Taxonomy" id="396812"/>
    <lineage>
        <taxon>Bacteria</taxon>
        <taxon>Pseudomonadati</taxon>
        <taxon>Bacteroidota</taxon>
        <taxon>Cytophagia</taxon>
        <taxon>Cytophagales</taxon>
        <taxon>Fulvivirgaceae</taxon>
        <taxon>Fulvivirga</taxon>
    </lineage>
</organism>
<sequence>AIQVELKGFTAKRIPLETPASVQVNRTVPTQSKPTMIPSPESSPLESAVSSYLLDKLRSRTGGAVSPSDMGRNFMDFGVDSAGIISLARELGEELQIEVYPTLFFEYPNLEELKTYLLTEHSKEVNHYFSESLASPSLSSRLSVEPSLPSVSNAIPEVAKPSVEEKFIATDRSSELSAVRTSSTDKPDYDPIAIVGISGRMPGSGDLEEFWHHLEDGTDLVTEIPSSRWRWEDYYGDKNQEEGKTKIKWGAFMKDISGFDPLFFGISPREAELMDPQHRLSLELSWEAIEDAGYKASDLSGSFTGVFIGVAGLDYSEIVNNSAVSSRAQSLTGNAHNILPCRI</sequence>
<dbReference type="SUPFAM" id="SSF53901">
    <property type="entry name" value="Thiolase-like"/>
    <property type="match status" value="1"/>
</dbReference>
<dbReference type="EMBL" id="SMLW01000126">
    <property type="protein sequence ID" value="MTI23383.1"/>
    <property type="molecule type" value="Genomic_DNA"/>
</dbReference>
<dbReference type="Pfam" id="PF00550">
    <property type="entry name" value="PP-binding"/>
    <property type="match status" value="1"/>
</dbReference>
<evidence type="ECO:0000259" key="5">
    <source>
        <dbReference type="PROSITE" id="PS52004"/>
    </source>
</evidence>
<keyword evidence="1" id="KW-0596">Phosphopantetheine</keyword>
<dbReference type="InterPro" id="IPR009081">
    <property type="entry name" value="PP-bd_ACP"/>
</dbReference>
<dbReference type="RefSeq" id="WP_221417868.1">
    <property type="nucleotide sequence ID" value="NZ_SMLW01000126.1"/>
</dbReference>
<dbReference type="InterPro" id="IPR050091">
    <property type="entry name" value="PKS_NRPS_Biosynth_Enz"/>
</dbReference>
<evidence type="ECO:0000259" key="4">
    <source>
        <dbReference type="PROSITE" id="PS50075"/>
    </source>
</evidence>
<gene>
    <name evidence="6" type="ORF">E1163_00295</name>
</gene>
<evidence type="ECO:0000313" key="6">
    <source>
        <dbReference type="EMBL" id="MTI23383.1"/>
    </source>
</evidence>
<evidence type="ECO:0000256" key="3">
    <source>
        <dbReference type="ARBA" id="ARBA00022679"/>
    </source>
</evidence>
<dbReference type="CDD" id="cd00833">
    <property type="entry name" value="PKS"/>
    <property type="match status" value="1"/>
</dbReference>
<dbReference type="InterPro" id="IPR020806">
    <property type="entry name" value="PKS_PP-bd"/>
</dbReference>
<dbReference type="Gene3D" id="1.10.1200.10">
    <property type="entry name" value="ACP-like"/>
    <property type="match status" value="1"/>
</dbReference>
<evidence type="ECO:0000256" key="2">
    <source>
        <dbReference type="ARBA" id="ARBA00022553"/>
    </source>
</evidence>